<dbReference type="EMBL" id="JACHIR010000001">
    <property type="protein sequence ID" value="MBB5891864.1"/>
    <property type="molecule type" value="Genomic_DNA"/>
</dbReference>
<dbReference type="Proteomes" id="UP000585638">
    <property type="component" value="Unassembled WGS sequence"/>
</dbReference>
<evidence type="ECO:0000313" key="2">
    <source>
        <dbReference type="Proteomes" id="UP000585638"/>
    </source>
</evidence>
<keyword evidence="2" id="KW-1185">Reference proteome</keyword>
<dbReference type="AlphaFoldDB" id="A0A7W9NGS6"/>
<comment type="caution">
    <text evidence="1">The sequence shown here is derived from an EMBL/GenBank/DDBJ whole genome shotgun (WGS) entry which is preliminary data.</text>
</comment>
<dbReference type="RefSeq" id="WP_184862270.1">
    <property type="nucleotide sequence ID" value="NZ_BAAAWY010000007.1"/>
</dbReference>
<gene>
    <name evidence="1" type="ORF">BJ998_003060</name>
</gene>
<organism evidence="1 2">
    <name type="scientific">Kutzneria kofuensis</name>
    <dbReference type="NCBI Taxonomy" id="103725"/>
    <lineage>
        <taxon>Bacteria</taxon>
        <taxon>Bacillati</taxon>
        <taxon>Actinomycetota</taxon>
        <taxon>Actinomycetes</taxon>
        <taxon>Pseudonocardiales</taxon>
        <taxon>Pseudonocardiaceae</taxon>
        <taxon>Kutzneria</taxon>
    </lineage>
</organism>
<sequence length="138" mass="15290">MALHPRVLADLLDIEVEQARARLGPRAGDLRREGSSLLMTLRPPVGGMWTLRLDGSQYDAEPFDVALVDDAGDVLPLDQWIPGFAHGIHSSLGVPWVCVSGTRAYYAHESHYGERWDAVRYALRADSLLDRLLTKVGL</sequence>
<evidence type="ECO:0000313" key="1">
    <source>
        <dbReference type="EMBL" id="MBB5891864.1"/>
    </source>
</evidence>
<protein>
    <submittedName>
        <fullName evidence="1">Uncharacterized protein</fullName>
    </submittedName>
</protein>
<name>A0A7W9NGS6_9PSEU</name>
<accession>A0A7W9NGS6</accession>
<reference evidence="1 2" key="1">
    <citation type="submission" date="2020-08" db="EMBL/GenBank/DDBJ databases">
        <title>Sequencing the genomes of 1000 actinobacteria strains.</title>
        <authorList>
            <person name="Klenk H.-P."/>
        </authorList>
    </citation>
    <scope>NUCLEOTIDE SEQUENCE [LARGE SCALE GENOMIC DNA]</scope>
    <source>
        <strain evidence="1 2">DSM 43851</strain>
    </source>
</reference>
<proteinExistence type="predicted"/>